<protein>
    <submittedName>
        <fullName evidence="4">Anp1-domain containing protein</fullName>
    </submittedName>
</protein>
<sequence length="525" mass="58250">MFHSSKRRPPALPTTRFVPSSTQNGSTGATYKDKSLRPPSIRVRIQHLCTRPATLLGLFLLVFVGTGWTLGLFGTGSERVRLGGGPKVVARDWSALRALRAQNGLGGPLIDEKGVVTPAREYNETVLILCPMRNSIEHIWHFFHLVSTLTYPSHLLHLGILVSDTTDGTYQRALELADERQYSRKFRGKRMGRISVFQKDFAAEQKAAGEDAYVGENVGKERHEYAAQVGRRKLLGKSRTWLLNAAMVPEVDWVLWVDVDVVDYEASMIERLLAYAKGDRPSRSERGADVVVPNCVWKTYNELGPYDRNNWIETPESLKLKAELAPNDVLIEGYKDHPTHRFNLASLVPAADSSTVLSSHNTYLLSTPFPLSSLPSWPPADLTLPPVLASATTVPETLDLDAVGGCLALVRAEVHREGAVFPAWPPVDHQLETEGFAQLVKALRRSAGSHGADGVDPLERRSGRGRLLGLPRYYVYHGAFPLLLLRLGRWISLTLSRQLRTSLLQVCTGRTQLDLYPSTQCIAIP</sequence>
<accession>A0A2S9ZXV0</accession>
<feature type="transmembrane region" description="Helical" evidence="3">
    <location>
        <begin position="53"/>
        <end position="73"/>
    </location>
</feature>
<dbReference type="SUPFAM" id="SSF53448">
    <property type="entry name" value="Nucleotide-diphospho-sugar transferases"/>
    <property type="match status" value="1"/>
</dbReference>
<name>A0A2S9ZXV0_RHOTO</name>
<dbReference type="EMBL" id="LCTV02000015">
    <property type="protein sequence ID" value="PRQ70590.1"/>
    <property type="molecule type" value="Genomic_DNA"/>
</dbReference>
<dbReference type="Proteomes" id="UP000239560">
    <property type="component" value="Unassembled WGS sequence"/>
</dbReference>
<reference evidence="4 5" key="1">
    <citation type="journal article" date="2018" name="Elife">
        <title>Functional genomics of lipid metabolism in the oleaginous yeast Rhodosporidium toruloides.</title>
        <authorList>
            <person name="Coradetti S.T."/>
            <person name="Pinel D."/>
            <person name="Geiselman G."/>
            <person name="Ito M."/>
            <person name="Mondo S."/>
            <person name="Reilly M.C."/>
            <person name="Cheng Y.F."/>
            <person name="Bauer S."/>
            <person name="Grigoriev I."/>
            <person name="Gladden J.M."/>
            <person name="Simmons B.A."/>
            <person name="Brem R."/>
            <person name="Arkin A.P."/>
            <person name="Skerker J.M."/>
        </authorList>
    </citation>
    <scope>NUCLEOTIDE SEQUENCE [LARGE SCALE GENOMIC DNA]</scope>
    <source>
        <strain evidence="4 5">NBRC 0880</strain>
    </source>
</reference>
<evidence type="ECO:0000313" key="5">
    <source>
        <dbReference type="Proteomes" id="UP000239560"/>
    </source>
</evidence>
<evidence type="ECO:0000256" key="2">
    <source>
        <dbReference type="SAM" id="MobiDB-lite"/>
    </source>
</evidence>
<dbReference type="InterPro" id="IPR029044">
    <property type="entry name" value="Nucleotide-diphossugar_trans"/>
</dbReference>
<keyword evidence="3" id="KW-0472">Membrane</keyword>
<proteinExistence type="inferred from homology"/>
<dbReference type="GO" id="GO:0000136">
    <property type="term" value="C:mannan polymerase complex"/>
    <property type="evidence" value="ECO:0007669"/>
    <property type="project" value="TreeGrafter"/>
</dbReference>
<comment type="caution">
    <text evidence="4">The sequence shown here is derived from an EMBL/GenBank/DDBJ whole genome shotgun (WGS) entry which is preliminary data.</text>
</comment>
<dbReference type="Gene3D" id="3.90.550.10">
    <property type="entry name" value="Spore Coat Polysaccharide Biosynthesis Protein SpsA, Chain A"/>
    <property type="match status" value="1"/>
</dbReference>
<gene>
    <name evidence="4" type="ORF">AAT19DRAFT_11339</name>
</gene>
<feature type="compositionally biased region" description="Polar residues" evidence="2">
    <location>
        <begin position="17"/>
        <end position="29"/>
    </location>
</feature>
<keyword evidence="3" id="KW-1133">Transmembrane helix</keyword>
<comment type="similarity">
    <text evidence="1">Belongs to the ANP1/MMN9/VAN1 family.</text>
</comment>
<dbReference type="PANTHER" id="PTHR43083">
    <property type="entry name" value="MANNAN POLYMERASE II"/>
    <property type="match status" value="1"/>
</dbReference>
<dbReference type="PANTHER" id="PTHR43083:SF6">
    <property type="entry name" value="MANNAN POLYMERASE COMPLEXES SUBUNIT MNN9"/>
    <property type="match status" value="1"/>
</dbReference>
<organism evidence="4 5">
    <name type="scientific">Rhodotorula toruloides</name>
    <name type="common">Yeast</name>
    <name type="synonym">Rhodosporidium toruloides</name>
    <dbReference type="NCBI Taxonomy" id="5286"/>
    <lineage>
        <taxon>Eukaryota</taxon>
        <taxon>Fungi</taxon>
        <taxon>Dikarya</taxon>
        <taxon>Basidiomycota</taxon>
        <taxon>Pucciniomycotina</taxon>
        <taxon>Microbotryomycetes</taxon>
        <taxon>Sporidiobolales</taxon>
        <taxon>Sporidiobolaceae</taxon>
        <taxon>Rhodotorula</taxon>
    </lineage>
</organism>
<dbReference type="GO" id="GO:0000009">
    <property type="term" value="F:alpha-1,6-mannosyltransferase activity"/>
    <property type="evidence" value="ECO:0007669"/>
    <property type="project" value="TreeGrafter"/>
</dbReference>
<feature type="region of interest" description="Disordered" evidence="2">
    <location>
        <begin position="1"/>
        <end position="34"/>
    </location>
</feature>
<dbReference type="GO" id="GO:0006487">
    <property type="term" value="P:protein N-linked glycosylation"/>
    <property type="evidence" value="ECO:0007669"/>
    <property type="project" value="TreeGrafter"/>
</dbReference>
<dbReference type="GO" id="GO:0000032">
    <property type="term" value="P:cell wall mannoprotein biosynthetic process"/>
    <property type="evidence" value="ECO:0007669"/>
    <property type="project" value="TreeGrafter"/>
</dbReference>
<dbReference type="Pfam" id="PF03452">
    <property type="entry name" value="Anp1"/>
    <property type="match status" value="1"/>
</dbReference>
<evidence type="ECO:0000313" key="4">
    <source>
        <dbReference type="EMBL" id="PRQ70590.1"/>
    </source>
</evidence>
<keyword evidence="3" id="KW-0812">Transmembrane</keyword>
<evidence type="ECO:0000256" key="3">
    <source>
        <dbReference type="SAM" id="Phobius"/>
    </source>
</evidence>
<dbReference type="OrthoDB" id="2405412at2759"/>
<evidence type="ECO:0000256" key="1">
    <source>
        <dbReference type="ARBA" id="ARBA00037964"/>
    </source>
</evidence>
<dbReference type="AlphaFoldDB" id="A0A2S9ZXV0"/>
<dbReference type="InterPro" id="IPR052086">
    <property type="entry name" value="Mannan_Polymerase_Subunit"/>
</dbReference>